<comment type="function">
    <text evidence="1">Involved in nucleolar processing of pre-18S ribosomal RNA.</text>
</comment>
<keyword evidence="3" id="KW-1185">Reference proteome</keyword>
<dbReference type="GO" id="GO:0030686">
    <property type="term" value="C:90S preribosome"/>
    <property type="evidence" value="ECO:0007669"/>
    <property type="project" value="TreeGrafter"/>
</dbReference>
<proteinExistence type="inferred from homology"/>
<dbReference type="GO" id="GO:0000462">
    <property type="term" value="P:maturation of SSU-rRNA from tricistronic rRNA transcript (SSU-rRNA, 5.8S rRNA, LSU-rRNA)"/>
    <property type="evidence" value="ECO:0007669"/>
    <property type="project" value="TreeGrafter"/>
</dbReference>
<accession>A0A8D0HKF9</accession>
<keyword evidence="1" id="KW-0687">Ribonucleoprotein</keyword>
<dbReference type="GO" id="GO:0034455">
    <property type="term" value="C:t-UTP complex"/>
    <property type="evidence" value="ECO:0007669"/>
    <property type="project" value="TreeGrafter"/>
</dbReference>
<protein>
    <recommendedName>
        <fullName evidence="1">HEAT repeat-containing protein 1</fullName>
    </recommendedName>
</protein>
<evidence type="ECO:0000313" key="2">
    <source>
        <dbReference type="Ensembl" id="ENSSPUP00000020589.1"/>
    </source>
</evidence>
<dbReference type="PANTHER" id="PTHR13457">
    <property type="entry name" value="BAP28"/>
    <property type="match status" value="1"/>
</dbReference>
<organism evidence="2 3">
    <name type="scientific">Sphenodon punctatus</name>
    <name type="common">Tuatara</name>
    <name type="synonym">Hatteria punctata</name>
    <dbReference type="NCBI Taxonomy" id="8508"/>
    <lineage>
        <taxon>Eukaryota</taxon>
        <taxon>Metazoa</taxon>
        <taxon>Chordata</taxon>
        <taxon>Craniata</taxon>
        <taxon>Vertebrata</taxon>
        <taxon>Euteleostomi</taxon>
        <taxon>Lepidosauria</taxon>
        <taxon>Sphenodontia</taxon>
        <taxon>Sphenodontidae</taxon>
        <taxon>Sphenodon</taxon>
    </lineage>
</organism>
<dbReference type="GO" id="GO:0030515">
    <property type="term" value="F:snoRNA binding"/>
    <property type="evidence" value="ECO:0007669"/>
    <property type="project" value="TreeGrafter"/>
</dbReference>
<dbReference type="SUPFAM" id="SSF48371">
    <property type="entry name" value="ARM repeat"/>
    <property type="match status" value="1"/>
</dbReference>
<dbReference type="GO" id="GO:0032040">
    <property type="term" value="C:small-subunit processome"/>
    <property type="evidence" value="ECO:0007669"/>
    <property type="project" value="TreeGrafter"/>
</dbReference>
<comment type="subcellular location">
    <subcellularLocation>
        <location evidence="1">Nucleus</location>
        <location evidence="1">Nucleolus</location>
    </subcellularLocation>
</comment>
<keyword evidence="1" id="KW-0539">Nucleus</keyword>
<dbReference type="Gene3D" id="1.25.10.10">
    <property type="entry name" value="Leucine-rich Repeat Variant"/>
    <property type="match status" value="1"/>
</dbReference>
<dbReference type="GeneTree" id="ENSGT00390000015845"/>
<dbReference type="PANTHER" id="PTHR13457:SF1">
    <property type="entry name" value="HEAT REPEAT-CONTAINING PROTEIN 1"/>
    <property type="match status" value="1"/>
</dbReference>
<dbReference type="AlphaFoldDB" id="A0A8D0HKF9"/>
<dbReference type="Proteomes" id="UP000694392">
    <property type="component" value="Unplaced"/>
</dbReference>
<evidence type="ECO:0000256" key="1">
    <source>
        <dbReference type="RuleBase" id="RU367065"/>
    </source>
</evidence>
<dbReference type="InterPro" id="IPR011989">
    <property type="entry name" value="ARM-like"/>
</dbReference>
<sequence>MDGKSKDYLHLLLELFDVIVCGASEGSNAIEFRGMMKLLFKAHLKEPEDLFRFMSFLWTYGYNLSNQLNYRVNAVLQTRALYIGCAIFTTQTVQKKKQLASAASPVVISLLINLGSPVSEVRRAALNCLQSLSGIKESPFHPILYYLAQKAEEIISDPTYVAQALGTLFEEMQTQSKQQKKLLEALELLLDCVQSRSCPSYIARNLMKILHEVNGEMVLSHLLPAVGRLLENSLSSPQTVLKDEAVLFHLLLGKYNEHSASFLCKYQQSLDLFVKALHASQEIYKGIPTFQITALGQVGISKT</sequence>
<keyword evidence="1" id="KW-0698">rRNA processing</keyword>
<name>A0A8D0HKF9_SPHPU</name>
<dbReference type="InterPro" id="IPR016024">
    <property type="entry name" value="ARM-type_fold"/>
</dbReference>
<dbReference type="GO" id="GO:0045943">
    <property type="term" value="P:positive regulation of transcription by RNA polymerase I"/>
    <property type="evidence" value="ECO:0007669"/>
    <property type="project" value="TreeGrafter"/>
</dbReference>
<reference evidence="2" key="1">
    <citation type="submission" date="2025-08" db="UniProtKB">
        <authorList>
            <consortium name="Ensembl"/>
        </authorList>
    </citation>
    <scope>IDENTIFICATION</scope>
</reference>
<dbReference type="Ensembl" id="ENSSPUT00000021938.1">
    <property type="protein sequence ID" value="ENSSPUP00000020589.1"/>
    <property type="gene ID" value="ENSSPUG00000015821.1"/>
</dbReference>
<dbReference type="InterPro" id="IPR040191">
    <property type="entry name" value="UTP10"/>
</dbReference>
<evidence type="ECO:0000313" key="3">
    <source>
        <dbReference type="Proteomes" id="UP000694392"/>
    </source>
</evidence>
<reference evidence="2" key="2">
    <citation type="submission" date="2025-09" db="UniProtKB">
        <authorList>
            <consortium name="Ensembl"/>
        </authorList>
    </citation>
    <scope>IDENTIFICATION</scope>
</reference>
<keyword evidence="1" id="KW-0690">Ribosome biogenesis</keyword>
<comment type="similarity">
    <text evidence="1">Belongs to the HEATR1/UTP10 family.</text>
</comment>